<dbReference type="AlphaFoldDB" id="A0A9Q4L6L5"/>
<evidence type="ECO:0000313" key="3">
    <source>
        <dbReference type="Proteomes" id="UP001154061"/>
    </source>
</evidence>
<comment type="caution">
    <text evidence="2">The sequence shown here is derived from an EMBL/GenBank/DDBJ whole genome shotgun (WGS) entry which is preliminary data.</text>
</comment>
<evidence type="ECO:0000313" key="2">
    <source>
        <dbReference type="EMBL" id="MDF9746231.1"/>
    </source>
</evidence>
<feature type="region of interest" description="Disordered" evidence="1">
    <location>
        <begin position="87"/>
        <end position="202"/>
    </location>
</feature>
<keyword evidence="3" id="KW-1185">Reference proteome</keyword>
<name>A0A9Q4L6L5_9EURY</name>
<reference evidence="2" key="1">
    <citation type="submission" date="2022-06" db="EMBL/GenBank/DDBJ databases">
        <title>Natrinema sp. a new haloarchaeum isolate from saline soil.</title>
        <authorList>
            <person name="Strakova D."/>
            <person name="Galisteo C."/>
            <person name="Sanchez-Porro C."/>
            <person name="Ventosa A."/>
        </authorList>
    </citation>
    <scope>NUCLEOTIDE SEQUENCE</scope>
    <source>
        <strain evidence="2">S1CR25-10</strain>
    </source>
</reference>
<protein>
    <submittedName>
        <fullName evidence="2">Uncharacterized protein</fullName>
    </submittedName>
</protein>
<sequence>MSGRFSNADVGKPVENETGEVFGRIIETRGDTVSVEPNPGVIASVKAALGWKRTHDETLVIHEDAIETVSDDTVRLESDLDVAAMRAAIGERDPSPETFDVGFDARRSRDETEPFTAVDADRETDSADEPEPSEKRHPAAEADEGGTETDSIRAKVGDDSPEPENREADQAASKPTKPSVPGRWNTPKGPPRSTEPARVMTSRWVTTLLSRWDRGPKRRRGN</sequence>
<organism evidence="2 3">
    <name type="scientific">Natrinema salsiterrestre</name>
    <dbReference type="NCBI Taxonomy" id="2950540"/>
    <lineage>
        <taxon>Archaea</taxon>
        <taxon>Methanobacteriati</taxon>
        <taxon>Methanobacteriota</taxon>
        <taxon>Stenosarchaea group</taxon>
        <taxon>Halobacteria</taxon>
        <taxon>Halobacteriales</taxon>
        <taxon>Natrialbaceae</taxon>
        <taxon>Natrinema</taxon>
    </lineage>
</organism>
<evidence type="ECO:0000256" key="1">
    <source>
        <dbReference type="SAM" id="MobiDB-lite"/>
    </source>
</evidence>
<gene>
    <name evidence="2" type="ORF">NDI89_11615</name>
</gene>
<dbReference type="Proteomes" id="UP001154061">
    <property type="component" value="Unassembled WGS sequence"/>
</dbReference>
<feature type="compositionally biased region" description="Basic and acidic residues" evidence="1">
    <location>
        <begin position="103"/>
        <end position="112"/>
    </location>
</feature>
<feature type="compositionally biased region" description="Basic and acidic residues" evidence="1">
    <location>
        <begin position="150"/>
        <end position="169"/>
    </location>
</feature>
<accession>A0A9Q4L6L5</accession>
<proteinExistence type="predicted"/>
<dbReference type="EMBL" id="JAMQOT010000003">
    <property type="protein sequence ID" value="MDF9746231.1"/>
    <property type="molecule type" value="Genomic_DNA"/>
</dbReference>
<dbReference type="RefSeq" id="WP_277521763.1">
    <property type="nucleotide sequence ID" value="NZ_JAMQOT010000003.1"/>
</dbReference>